<feature type="domain" description="Response regulatory" evidence="3">
    <location>
        <begin position="1"/>
        <end position="63"/>
    </location>
</feature>
<feature type="compositionally biased region" description="Pro residues" evidence="2">
    <location>
        <begin position="94"/>
        <end position="104"/>
    </location>
</feature>
<feature type="compositionally biased region" description="Low complexity" evidence="2">
    <location>
        <begin position="77"/>
        <end position="90"/>
    </location>
</feature>
<proteinExistence type="predicted"/>
<dbReference type="InterPro" id="IPR001789">
    <property type="entry name" value="Sig_transdc_resp-reg_receiver"/>
</dbReference>
<protein>
    <submittedName>
        <fullName evidence="4">Response regulator</fullName>
    </submittedName>
</protein>
<reference evidence="4 5" key="1">
    <citation type="submission" date="2018-11" db="EMBL/GenBank/DDBJ databases">
        <title>Rufibacter latericius sp. nov., isolated from water in Baiyang Lake.</title>
        <authorList>
            <person name="Yang Y."/>
        </authorList>
    </citation>
    <scope>NUCLEOTIDE SEQUENCE [LARGE SCALE GENOMIC DNA]</scope>
    <source>
        <strain evidence="4 5">R-22-1c-1</strain>
    </source>
</reference>
<keyword evidence="5" id="KW-1185">Reference proteome</keyword>
<evidence type="ECO:0000313" key="4">
    <source>
        <dbReference type="EMBL" id="RNI24144.1"/>
    </source>
</evidence>
<dbReference type="InterPro" id="IPR011006">
    <property type="entry name" value="CheY-like_superfamily"/>
</dbReference>
<evidence type="ECO:0000256" key="2">
    <source>
        <dbReference type="SAM" id="MobiDB-lite"/>
    </source>
</evidence>
<comment type="caution">
    <text evidence="1">Lacks conserved residue(s) required for the propagation of feature annotation.</text>
</comment>
<dbReference type="AlphaFoldDB" id="A0A3M9MF65"/>
<evidence type="ECO:0000313" key="5">
    <source>
        <dbReference type="Proteomes" id="UP000272117"/>
    </source>
</evidence>
<gene>
    <name evidence="4" type="ORF">EFB08_17375</name>
</gene>
<organism evidence="4 5">
    <name type="scientific">Rufibacter latericius</name>
    <dbReference type="NCBI Taxonomy" id="2487040"/>
    <lineage>
        <taxon>Bacteria</taxon>
        <taxon>Pseudomonadati</taxon>
        <taxon>Bacteroidota</taxon>
        <taxon>Cytophagia</taxon>
        <taxon>Cytophagales</taxon>
        <taxon>Hymenobacteraceae</taxon>
        <taxon>Rufibacter</taxon>
    </lineage>
</organism>
<comment type="caution">
    <text evidence="4">The sequence shown here is derived from an EMBL/GenBank/DDBJ whole genome shotgun (WGS) entry which is preliminary data.</text>
</comment>
<feature type="region of interest" description="Disordered" evidence="2">
    <location>
        <begin position="69"/>
        <end position="104"/>
    </location>
</feature>
<dbReference type="PROSITE" id="PS50110">
    <property type="entry name" value="RESPONSE_REGULATORY"/>
    <property type="match status" value="1"/>
</dbReference>
<evidence type="ECO:0000256" key="1">
    <source>
        <dbReference type="PROSITE-ProRule" id="PRU00169"/>
    </source>
</evidence>
<accession>A0A3M9MF65</accession>
<dbReference type="Gene3D" id="3.40.50.2300">
    <property type="match status" value="1"/>
</dbReference>
<dbReference type="SUPFAM" id="SSF52172">
    <property type="entry name" value="CheY-like"/>
    <property type="match status" value="1"/>
</dbReference>
<dbReference type="Proteomes" id="UP000272117">
    <property type="component" value="Unassembled WGS sequence"/>
</dbReference>
<dbReference type="EMBL" id="RJJD01000013">
    <property type="protein sequence ID" value="RNI24144.1"/>
    <property type="molecule type" value="Genomic_DNA"/>
</dbReference>
<dbReference type="GO" id="GO:0000160">
    <property type="term" value="P:phosphorelay signal transduction system"/>
    <property type="evidence" value="ECO:0007669"/>
    <property type="project" value="InterPro"/>
</dbReference>
<name>A0A3M9MF65_9BACT</name>
<evidence type="ECO:0000259" key="3">
    <source>
        <dbReference type="PROSITE" id="PS50110"/>
    </source>
</evidence>
<sequence>MDGFGFLAAIRNKAPMPHTPKVILLSSFENLQDLERAGKFQVRGFVSKPLSAKTLEIVLLGAAQSPKGVLDERRPVPGTGLTRLTPGLGRKPPRTTPPMESPCG</sequence>